<dbReference type="AlphaFoldDB" id="A0A0G4FF29"/>
<name>A0A0G4FF29_VITBC</name>
<sequence>MAPDPSAHAQQHYGRHDGGYVAVKQEEQEDYRHDSGNSCVSMSLHLAHMPPPGLAPPAARPDTMPPNLHEPLQPASQVSRNESDVRGAKKEAEGSELDGWMYA</sequence>
<feature type="compositionally biased region" description="Pro residues" evidence="1">
    <location>
        <begin position="49"/>
        <end position="59"/>
    </location>
</feature>
<dbReference type="VEuPathDB" id="CryptoDB:Vbra_1183"/>
<dbReference type="InParanoid" id="A0A0G4FF29"/>
<keyword evidence="3" id="KW-1185">Reference proteome</keyword>
<protein>
    <submittedName>
        <fullName evidence="2">Uncharacterized protein</fullName>
    </submittedName>
</protein>
<dbReference type="EMBL" id="CDMY01000416">
    <property type="protein sequence ID" value="CEM11440.1"/>
    <property type="molecule type" value="Genomic_DNA"/>
</dbReference>
<feature type="region of interest" description="Disordered" evidence="1">
    <location>
        <begin position="1"/>
        <end position="103"/>
    </location>
</feature>
<reference evidence="2 3" key="1">
    <citation type="submission" date="2014-11" db="EMBL/GenBank/DDBJ databases">
        <authorList>
            <person name="Zhu J."/>
            <person name="Qi W."/>
            <person name="Song R."/>
        </authorList>
    </citation>
    <scope>NUCLEOTIDE SEQUENCE [LARGE SCALE GENOMIC DNA]</scope>
</reference>
<feature type="compositionally biased region" description="Basic and acidic residues" evidence="1">
    <location>
        <begin position="14"/>
        <end position="35"/>
    </location>
</feature>
<proteinExistence type="predicted"/>
<dbReference type="Proteomes" id="UP000041254">
    <property type="component" value="Unassembled WGS sequence"/>
</dbReference>
<evidence type="ECO:0000313" key="2">
    <source>
        <dbReference type="EMBL" id="CEM11440.1"/>
    </source>
</evidence>
<organism evidence="2 3">
    <name type="scientific">Vitrella brassicaformis (strain CCMP3155)</name>
    <dbReference type="NCBI Taxonomy" id="1169540"/>
    <lineage>
        <taxon>Eukaryota</taxon>
        <taxon>Sar</taxon>
        <taxon>Alveolata</taxon>
        <taxon>Colpodellida</taxon>
        <taxon>Vitrellaceae</taxon>
        <taxon>Vitrella</taxon>
    </lineage>
</organism>
<gene>
    <name evidence="2" type="ORF">Vbra_1183</name>
</gene>
<evidence type="ECO:0000256" key="1">
    <source>
        <dbReference type="SAM" id="MobiDB-lite"/>
    </source>
</evidence>
<accession>A0A0G4FF29</accession>
<evidence type="ECO:0000313" key="3">
    <source>
        <dbReference type="Proteomes" id="UP000041254"/>
    </source>
</evidence>
<feature type="compositionally biased region" description="Basic and acidic residues" evidence="1">
    <location>
        <begin position="81"/>
        <end position="93"/>
    </location>
</feature>